<dbReference type="InterPro" id="IPR018062">
    <property type="entry name" value="HTH_AraC-typ_CS"/>
</dbReference>
<keyword evidence="6" id="KW-1185">Reference proteome</keyword>
<protein>
    <submittedName>
        <fullName evidence="5">AraC-like DNA-binding protein</fullName>
    </submittedName>
</protein>
<sequence>MEPLDELLRGVRADGAIFDRAWLPAPWEVRLGGELSLTLCALLQGEGQVVREDGEPQPIRFGEAVVLQGPEKFVVSGAEDARVLAVTYRISGHVPRRLLHILPPVLVLPYDTECSKTYDYLQSLTLGRQVVLDRLVDWLLVCTLSDWFDRPEAESPAWFRAMNDDVVGAALRAMHADPAGPWTLARLAQHTGASRTRLAKRFADLVGESPMAYLTDWRMALAADLLTDDSGTTVAAVARQVGYADAFGFSAAFKRVRGVSPTEHRSDPLVTGRA</sequence>
<dbReference type="SUPFAM" id="SSF46689">
    <property type="entry name" value="Homeodomain-like"/>
    <property type="match status" value="2"/>
</dbReference>
<evidence type="ECO:0000313" key="6">
    <source>
        <dbReference type="Proteomes" id="UP000542742"/>
    </source>
</evidence>
<evidence type="ECO:0000256" key="1">
    <source>
        <dbReference type="ARBA" id="ARBA00023015"/>
    </source>
</evidence>
<evidence type="ECO:0000313" key="5">
    <source>
        <dbReference type="EMBL" id="MBB4692540.1"/>
    </source>
</evidence>
<dbReference type="PROSITE" id="PS01124">
    <property type="entry name" value="HTH_ARAC_FAMILY_2"/>
    <property type="match status" value="1"/>
</dbReference>
<dbReference type="Gene3D" id="1.10.10.60">
    <property type="entry name" value="Homeodomain-like"/>
    <property type="match status" value="1"/>
</dbReference>
<dbReference type="EMBL" id="JACHMF010000001">
    <property type="protein sequence ID" value="MBB4692540.1"/>
    <property type="molecule type" value="Genomic_DNA"/>
</dbReference>
<dbReference type="PROSITE" id="PS00041">
    <property type="entry name" value="HTH_ARAC_FAMILY_1"/>
    <property type="match status" value="1"/>
</dbReference>
<gene>
    <name evidence="5" type="ORF">BKA14_002688</name>
</gene>
<dbReference type="SMART" id="SM00342">
    <property type="entry name" value="HTH_ARAC"/>
    <property type="match status" value="1"/>
</dbReference>
<proteinExistence type="predicted"/>
<dbReference type="Proteomes" id="UP000542742">
    <property type="component" value="Unassembled WGS sequence"/>
</dbReference>
<dbReference type="InterPro" id="IPR050204">
    <property type="entry name" value="AraC_XylS_family_regulators"/>
</dbReference>
<dbReference type="RefSeq" id="WP_184951248.1">
    <property type="nucleotide sequence ID" value="NZ_BOMC01000064.1"/>
</dbReference>
<keyword evidence="3" id="KW-0804">Transcription</keyword>
<dbReference type="PANTHER" id="PTHR46796:SF13">
    <property type="entry name" value="HTH-TYPE TRANSCRIPTIONAL ACTIVATOR RHAS"/>
    <property type="match status" value="1"/>
</dbReference>
<evidence type="ECO:0000256" key="3">
    <source>
        <dbReference type="ARBA" id="ARBA00023163"/>
    </source>
</evidence>
<dbReference type="AlphaFoldDB" id="A0A7W7CSG8"/>
<dbReference type="InterPro" id="IPR009057">
    <property type="entry name" value="Homeodomain-like_sf"/>
</dbReference>
<dbReference type="InterPro" id="IPR032783">
    <property type="entry name" value="AraC_lig"/>
</dbReference>
<comment type="caution">
    <text evidence="5">The sequence shown here is derived from an EMBL/GenBank/DDBJ whole genome shotgun (WGS) entry which is preliminary data.</text>
</comment>
<dbReference type="InterPro" id="IPR018060">
    <property type="entry name" value="HTH_AraC"/>
</dbReference>
<organism evidence="5 6">
    <name type="scientific">Paractinoplanes abujensis</name>
    <dbReference type="NCBI Taxonomy" id="882441"/>
    <lineage>
        <taxon>Bacteria</taxon>
        <taxon>Bacillati</taxon>
        <taxon>Actinomycetota</taxon>
        <taxon>Actinomycetes</taxon>
        <taxon>Micromonosporales</taxon>
        <taxon>Micromonosporaceae</taxon>
        <taxon>Paractinoplanes</taxon>
    </lineage>
</organism>
<dbReference type="GO" id="GO:0003700">
    <property type="term" value="F:DNA-binding transcription factor activity"/>
    <property type="evidence" value="ECO:0007669"/>
    <property type="project" value="InterPro"/>
</dbReference>
<dbReference type="GO" id="GO:0043565">
    <property type="term" value="F:sequence-specific DNA binding"/>
    <property type="evidence" value="ECO:0007669"/>
    <property type="project" value="InterPro"/>
</dbReference>
<dbReference type="Pfam" id="PF12833">
    <property type="entry name" value="HTH_18"/>
    <property type="match status" value="1"/>
</dbReference>
<keyword evidence="1" id="KW-0805">Transcription regulation</keyword>
<dbReference type="Pfam" id="PF12852">
    <property type="entry name" value="Cupin_6"/>
    <property type="match status" value="1"/>
</dbReference>
<keyword evidence="2 5" id="KW-0238">DNA-binding</keyword>
<dbReference type="PANTHER" id="PTHR46796">
    <property type="entry name" value="HTH-TYPE TRANSCRIPTIONAL ACTIVATOR RHAS-RELATED"/>
    <property type="match status" value="1"/>
</dbReference>
<feature type="domain" description="HTH araC/xylS-type" evidence="4">
    <location>
        <begin position="168"/>
        <end position="267"/>
    </location>
</feature>
<accession>A0A7W7CSG8</accession>
<evidence type="ECO:0000259" key="4">
    <source>
        <dbReference type="PROSITE" id="PS01124"/>
    </source>
</evidence>
<evidence type="ECO:0000256" key="2">
    <source>
        <dbReference type="ARBA" id="ARBA00023125"/>
    </source>
</evidence>
<name>A0A7W7CSG8_9ACTN</name>
<reference evidence="5 6" key="1">
    <citation type="submission" date="2020-08" db="EMBL/GenBank/DDBJ databases">
        <title>Sequencing the genomes of 1000 actinobacteria strains.</title>
        <authorList>
            <person name="Klenk H.-P."/>
        </authorList>
    </citation>
    <scope>NUCLEOTIDE SEQUENCE [LARGE SCALE GENOMIC DNA]</scope>
    <source>
        <strain evidence="5 6">DSM 45518</strain>
    </source>
</reference>